<organism evidence="2 3">
    <name type="scientific">Gymnopilus dilepis</name>
    <dbReference type="NCBI Taxonomy" id="231916"/>
    <lineage>
        <taxon>Eukaryota</taxon>
        <taxon>Fungi</taxon>
        <taxon>Dikarya</taxon>
        <taxon>Basidiomycota</taxon>
        <taxon>Agaricomycotina</taxon>
        <taxon>Agaricomycetes</taxon>
        <taxon>Agaricomycetidae</taxon>
        <taxon>Agaricales</taxon>
        <taxon>Agaricineae</taxon>
        <taxon>Hymenogastraceae</taxon>
        <taxon>Gymnopilus</taxon>
    </lineage>
</organism>
<evidence type="ECO:0000259" key="1">
    <source>
        <dbReference type="Pfam" id="PF12937"/>
    </source>
</evidence>
<dbReference type="InParanoid" id="A0A409XXR5"/>
<evidence type="ECO:0000313" key="3">
    <source>
        <dbReference type="Proteomes" id="UP000284706"/>
    </source>
</evidence>
<name>A0A409XXR5_9AGAR</name>
<sequence>MGPDITDNYLCQTRDIAHEKGPASPPILNLPSDILWSIFAINATMSDKTYEEIHEPPALLTLLRASQVCSGWRRLILPSSSLWASVIDLDLLRKDEWRKEALRRTGDAMLHIRGSCGGEFDAYLDAHIGLSILDKNWTRIRSMDITFAAVQDEHENFRNRLFQLLSRPAYVLQEFRLWFPRQIRNEGSENDDIPSISLVPSSDFILFDNTAPALVAFNAPNMEIDFLAPWVEQLKDLTLHEAMPVNELLRMLCHMPLLENISLFGDPYAIAPKRGSDPPLSKVDLPSLQCLTLSISEAFGPHIIFLNHLQLSSRCRLSLKVYVDSTIQDEVTHAKDFLGFYLAHCGSNMVEDVSLRLRNNWSYLDFKCLAPGGQEWSSYTLNVSGLPSELELCTESLPSVIPSFVLHKTKKLSLGGTNAMPSFRSGAPTLSTTLPYIEVLNLDLQSVGDFLSLPRTTFISMFPKLRSLEIYHPKDEGSIGAISAFIALRILAGKPLQRLVVVSTLCPFLQVNRKLMKLIPVFNGLEIVHKIYDCDGCVT</sequence>
<dbReference type="InterPro" id="IPR001810">
    <property type="entry name" value="F-box_dom"/>
</dbReference>
<dbReference type="AlphaFoldDB" id="A0A409XXR5"/>
<dbReference type="Gene3D" id="1.20.1280.50">
    <property type="match status" value="1"/>
</dbReference>
<gene>
    <name evidence="2" type="ORF">CVT26_008586</name>
</gene>
<feature type="domain" description="F-box" evidence="1">
    <location>
        <begin position="27"/>
        <end position="86"/>
    </location>
</feature>
<keyword evidence="3" id="KW-1185">Reference proteome</keyword>
<comment type="caution">
    <text evidence="2">The sequence shown here is derived from an EMBL/GenBank/DDBJ whole genome shotgun (WGS) entry which is preliminary data.</text>
</comment>
<dbReference type="OrthoDB" id="2881207at2759"/>
<dbReference type="EMBL" id="NHYE01001422">
    <property type="protein sequence ID" value="PPQ95557.1"/>
    <property type="molecule type" value="Genomic_DNA"/>
</dbReference>
<dbReference type="Proteomes" id="UP000284706">
    <property type="component" value="Unassembled WGS sequence"/>
</dbReference>
<dbReference type="Pfam" id="PF12937">
    <property type="entry name" value="F-box-like"/>
    <property type="match status" value="1"/>
</dbReference>
<reference evidence="2 3" key="1">
    <citation type="journal article" date="2018" name="Evol. Lett.">
        <title>Horizontal gene cluster transfer increased hallucinogenic mushroom diversity.</title>
        <authorList>
            <person name="Reynolds H.T."/>
            <person name="Vijayakumar V."/>
            <person name="Gluck-Thaler E."/>
            <person name="Korotkin H.B."/>
            <person name="Matheny P.B."/>
            <person name="Slot J.C."/>
        </authorList>
    </citation>
    <scope>NUCLEOTIDE SEQUENCE [LARGE SCALE GENOMIC DNA]</scope>
    <source>
        <strain evidence="2 3">SRW20</strain>
    </source>
</reference>
<proteinExistence type="predicted"/>
<accession>A0A409XXR5</accession>
<protein>
    <recommendedName>
        <fullName evidence="1">F-box domain-containing protein</fullName>
    </recommendedName>
</protein>
<evidence type="ECO:0000313" key="2">
    <source>
        <dbReference type="EMBL" id="PPQ95557.1"/>
    </source>
</evidence>